<dbReference type="GO" id="GO:0061630">
    <property type="term" value="F:ubiquitin protein ligase activity"/>
    <property type="evidence" value="ECO:0007669"/>
    <property type="project" value="UniProtKB-EC"/>
</dbReference>
<evidence type="ECO:0000256" key="9">
    <source>
        <dbReference type="ARBA" id="ARBA00022786"/>
    </source>
</evidence>
<dbReference type="EMBL" id="OX465078">
    <property type="protein sequence ID" value="CAI9273777.1"/>
    <property type="molecule type" value="Genomic_DNA"/>
</dbReference>
<comment type="similarity">
    <text evidence="13">Belongs to the RING-type zinc finger family. ATL subfamily.</text>
</comment>
<comment type="pathway">
    <text evidence="3">Protein modification; protein ubiquitination.</text>
</comment>
<dbReference type="InterPro" id="IPR013083">
    <property type="entry name" value="Znf_RING/FYVE/PHD"/>
</dbReference>
<sequence length="159" mass="17791">MATQDSQSFHWRYDELDDKNFQIRGRTLFFIIVLFSVIFLVTLLFLYARWICRSSSSSAAVSDTTTLSPHVRPCSRPQGLDSALIDSLPITLHHRPSTSSASSGESECCICIGEFEEGEKVKVLPNCCHTYHCECVDKWLTTHSSCPICRASLVVDSPV</sequence>
<dbReference type="PANTHER" id="PTHR45676:SF41">
    <property type="entry name" value="RING-H2 FINGER PROTEIN ATL66"/>
    <property type="match status" value="1"/>
</dbReference>
<dbReference type="EC" id="2.3.2.27" evidence="4"/>
<dbReference type="SMART" id="SM00184">
    <property type="entry name" value="RING"/>
    <property type="match status" value="1"/>
</dbReference>
<evidence type="ECO:0000256" key="4">
    <source>
        <dbReference type="ARBA" id="ARBA00012483"/>
    </source>
</evidence>
<dbReference type="Gene3D" id="3.30.40.10">
    <property type="entry name" value="Zinc/RING finger domain, C3HC4 (zinc finger)"/>
    <property type="match status" value="1"/>
</dbReference>
<dbReference type="GO" id="GO:0008270">
    <property type="term" value="F:zinc ion binding"/>
    <property type="evidence" value="ECO:0007669"/>
    <property type="project" value="UniProtKB-KW"/>
</dbReference>
<dbReference type="GO" id="GO:0016567">
    <property type="term" value="P:protein ubiquitination"/>
    <property type="evidence" value="ECO:0007669"/>
    <property type="project" value="TreeGrafter"/>
</dbReference>
<protein>
    <recommendedName>
        <fullName evidence="4">RING-type E3 ubiquitin transferase</fullName>
        <ecNumber evidence="4">2.3.2.27</ecNumber>
    </recommendedName>
</protein>
<dbReference type="PROSITE" id="PS50089">
    <property type="entry name" value="ZF_RING_2"/>
    <property type="match status" value="1"/>
</dbReference>
<keyword evidence="11 15" id="KW-1133">Transmembrane helix</keyword>
<evidence type="ECO:0000256" key="13">
    <source>
        <dbReference type="ARBA" id="ARBA00024209"/>
    </source>
</evidence>
<evidence type="ECO:0000256" key="12">
    <source>
        <dbReference type="ARBA" id="ARBA00023136"/>
    </source>
</evidence>
<keyword evidence="10" id="KW-0862">Zinc</keyword>
<dbReference type="AlphaFoldDB" id="A0AA36DX08"/>
<proteinExistence type="inferred from homology"/>
<evidence type="ECO:0000256" key="1">
    <source>
        <dbReference type="ARBA" id="ARBA00000900"/>
    </source>
</evidence>
<evidence type="ECO:0000256" key="14">
    <source>
        <dbReference type="PROSITE-ProRule" id="PRU00175"/>
    </source>
</evidence>
<keyword evidence="9" id="KW-0833">Ubl conjugation pathway</keyword>
<dbReference type="PANTHER" id="PTHR45676">
    <property type="entry name" value="RING-H2 FINGER PROTEIN ATL51-RELATED"/>
    <property type="match status" value="1"/>
</dbReference>
<dbReference type="Pfam" id="PF13639">
    <property type="entry name" value="zf-RING_2"/>
    <property type="match status" value="1"/>
</dbReference>
<feature type="transmembrane region" description="Helical" evidence="15">
    <location>
        <begin position="28"/>
        <end position="48"/>
    </location>
</feature>
<accession>A0AA36DX08</accession>
<dbReference type="SUPFAM" id="SSF57850">
    <property type="entry name" value="RING/U-box"/>
    <property type="match status" value="1"/>
</dbReference>
<evidence type="ECO:0000256" key="10">
    <source>
        <dbReference type="ARBA" id="ARBA00022833"/>
    </source>
</evidence>
<evidence type="ECO:0000256" key="2">
    <source>
        <dbReference type="ARBA" id="ARBA00004167"/>
    </source>
</evidence>
<keyword evidence="18" id="KW-1185">Reference proteome</keyword>
<evidence type="ECO:0000313" key="18">
    <source>
        <dbReference type="Proteomes" id="UP001177003"/>
    </source>
</evidence>
<evidence type="ECO:0000256" key="5">
    <source>
        <dbReference type="ARBA" id="ARBA00022679"/>
    </source>
</evidence>
<dbReference type="FunFam" id="3.30.40.10:FF:000187">
    <property type="entry name" value="E3 ubiquitin-protein ligase ATL6"/>
    <property type="match status" value="1"/>
</dbReference>
<gene>
    <name evidence="17" type="ORF">LSALG_LOCUS13902</name>
</gene>
<keyword evidence="7" id="KW-0479">Metal-binding</keyword>
<evidence type="ECO:0000256" key="11">
    <source>
        <dbReference type="ARBA" id="ARBA00022989"/>
    </source>
</evidence>
<dbReference type="InterPro" id="IPR001841">
    <property type="entry name" value="Znf_RING"/>
</dbReference>
<name>A0AA36DX08_LACSI</name>
<comment type="subcellular location">
    <subcellularLocation>
        <location evidence="2">Membrane</location>
        <topology evidence="2">Single-pass membrane protein</topology>
    </subcellularLocation>
</comment>
<comment type="catalytic activity">
    <reaction evidence="1">
        <text>S-ubiquitinyl-[E2 ubiquitin-conjugating enzyme]-L-cysteine + [acceptor protein]-L-lysine = [E2 ubiquitin-conjugating enzyme]-L-cysteine + N(6)-ubiquitinyl-[acceptor protein]-L-lysine.</text>
        <dbReference type="EC" id="2.3.2.27"/>
    </reaction>
</comment>
<feature type="domain" description="RING-type" evidence="16">
    <location>
        <begin position="108"/>
        <end position="150"/>
    </location>
</feature>
<evidence type="ECO:0000256" key="8">
    <source>
        <dbReference type="ARBA" id="ARBA00022771"/>
    </source>
</evidence>
<reference evidence="17" key="1">
    <citation type="submission" date="2023-04" db="EMBL/GenBank/DDBJ databases">
        <authorList>
            <person name="Vijverberg K."/>
            <person name="Xiong W."/>
            <person name="Schranz E."/>
        </authorList>
    </citation>
    <scope>NUCLEOTIDE SEQUENCE</scope>
</reference>
<keyword evidence="12 15" id="KW-0472">Membrane</keyword>
<keyword evidence="6 15" id="KW-0812">Transmembrane</keyword>
<evidence type="ECO:0000256" key="6">
    <source>
        <dbReference type="ARBA" id="ARBA00022692"/>
    </source>
</evidence>
<evidence type="ECO:0000313" key="17">
    <source>
        <dbReference type="EMBL" id="CAI9273777.1"/>
    </source>
</evidence>
<evidence type="ECO:0000256" key="15">
    <source>
        <dbReference type="SAM" id="Phobius"/>
    </source>
</evidence>
<evidence type="ECO:0000256" key="3">
    <source>
        <dbReference type="ARBA" id="ARBA00004906"/>
    </source>
</evidence>
<organism evidence="17 18">
    <name type="scientific">Lactuca saligna</name>
    <name type="common">Willowleaf lettuce</name>
    <dbReference type="NCBI Taxonomy" id="75948"/>
    <lineage>
        <taxon>Eukaryota</taxon>
        <taxon>Viridiplantae</taxon>
        <taxon>Streptophyta</taxon>
        <taxon>Embryophyta</taxon>
        <taxon>Tracheophyta</taxon>
        <taxon>Spermatophyta</taxon>
        <taxon>Magnoliopsida</taxon>
        <taxon>eudicotyledons</taxon>
        <taxon>Gunneridae</taxon>
        <taxon>Pentapetalae</taxon>
        <taxon>asterids</taxon>
        <taxon>campanulids</taxon>
        <taxon>Asterales</taxon>
        <taxon>Asteraceae</taxon>
        <taxon>Cichorioideae</taxon>
        <taxon>Cichorieae</taxon>
        <taxon>Lactucinae</taxon>
        <taxon>Lactuca</taxon>
    </lineage>
</organism>
<dbReference type="Proteomes" id="UP001177003">
    <property type="component" value="Chromosome 2"/>
</dbReference>
<evidence type="ECO:0000259" key="16">
    <source>
        <dbReference type="PROSITE" id="PS50089"/>
    </source>
</evidence>
<dbReference type="GO" id="GO:0016020">
    <property type="term" value="C:membrane"/>
    <property type="evidence" value="ECO:0007669"/>
    <property type="project" value="UniProtKB-SubCell"/>
</dbReference>
<keyword evidence="5" id="KW-0808">Transferase</keyword>
<evidence type="ECO:0000256" key="7">
    <source>
        <dbReference type="ARBA" id="ARBA00022723"/>
    </source>
</evidence>
<keyword evidence="8 14" id="KW-0863">Zinc-finger</keyword>